<gene>
    <name evidence="3" type="ORF">HKI81_08510</name>
</gene>
<dbReference type="InterPro" id="IPR038765">
    <property type="entry name" value="Papain-like_cys_pep_sf"/>
</dbReference>
<dbReference type="InterPro" id="IPR002931">
    <property type="entry name" value="Transglutaminase-like"/>
</dbReference>
<evidence type="ECO:0000313" key="3">
    <source>
        <dbReference type="EMBL" id="NNG67264.1"/>
    </source>
</evidence>
<protein>
    <submittedName>
        <fullName evidence="3">Transglutaminase domain-containing protein</fullName>
    </submittedName>
</protein>
<accession>A0A7Y2L7N1</accession>
<keyword evidence="1" id="KW-0812">Transmembrane</keyword>
<feature type="transmembrane region" description="Helical" evidence="1">
    <location>
        <begin position="59"/>
        <end position="78"/>
    </location>
</feature>
<dbReference type="AlphaFoldDB" id="A0A7Y2L7N1"/>
<proteinExistence type="predicted"/>
<feature type="domain" description="Transglutaminase-like" evidence="2">
    <location>
        <begin position="470"/>
        <end position="541"/>
    </location>
</feature>
<evidence type="ECO:0000256" key="1">
    <source>
        <dbReference type="SAM" id="Phobius"/>
    </source>
</evidence>
<organism evidence="3 4">
    <name type="scientific">Caldanaerobacter subterraneus</name>
    <dbReference type="NCBI Taxonomy" id="911092"/>
    <lineage>
        <taxon>Bacteria</taxon>
        <taxon>Bacillati</taxon>
        <taxon>Bacillota</taxon>
        <taxon>Clostridia</taxon>
        <taxon>Thermoanaerobacterales</taxon>
        <taxon>Thermoanaerobacteraceae</taxon>
        <taxon>Caldanaerobacter</taxon>
    </lineage>
</organism>
<dbReference type="InterPro" id="IPR052901">
    <property type="entry name" value="Bact_TGase-like"/>
</dbReference>
<dbReference type="EMBL" id="JABEQB010000023">
    <property type="protein sequence ID" value="NNG67264.1"/>
    <property type="molecule type" value="Genomic_DNA"/>
</dbReference>
<feature type="transmembrane region" description="Helical" evidence="1">
    <location>
        <begin position="36"/>
        <end position="54"/>
    </location>
</feature>
<dbReference type="Gene3D" id="3.10.620.30">
    <property type="match status" value="1"/>
</dbReference>
<dbReference type="PANTHER" id="PTHR42736:SF1">
    <property type="entry name" value="PROTEIN-GLUTAMINE GAMMA-GLUTAMYLTRANSFERASE"/>
    <property type="match status" value="1"/>
</dbReference>
<keyword evidence="1" id="KW-0472">Membrane</keyword>
<sequence>MGRRLKEVLYEYSINIALSLVVVFSALEGFKFHFPWFYVFLLTAVSTIFFLFLLKRPLLIVLLLIIILIGDFALFFGYRDILVSIFLYIEGFVKWINAYMNYAPSSPAFSALTEKYEVFTLFVTVGIVTFLISAMNGLMRSWFLTLLSGMIFFVVQWYNYVDKAYFYLMVYVLLCFTDIGVKNYFRKNGLRGPLSAFLAIVMLFSSISAFGAELMPKAFSPLKWDRLENWFYDTFPFTREWRNGEGKPKGTPAEDVFVSFASDLGGATKVSNSVVMEVETKESTYLRGMVYDQYVTSPSGKSRWTNYVQQYRYENVGGVIPVTFSRNVKYQIKSLKIIPVNIKSDILFSPWQPYKLSDSFYYEEENLNLKAKTSHATGEPYFVIYLTPSIDLKDLKEKGSTSLSEEERKRYLSYPSNLPERVKELAYSLTKDKQNQYDKVKAVEEYLRKFPYSLDVPPTPPGRDFVDYFLFDLKKGYCTHYATAMAVMLRTVGIPTRYVVGFKLPPAPDKNGKYIVTTADAHAWVEVYFDDYGWVTFEPTPHYPSIEFPIFLSSTSSDLPKEDILPDNRREEDFKNIEEGMSQSEKVTASENAPVDKKKEIKLIEVLGAFLLIVASSIFALYFKKKKTLDKDEKYLVIYYYDKIVRKLSKRGFTMRDSETTLEYQERVAKEGYKDFEQITRIYNKTVYGSKRPSLEEIKRMKEFFDSLKKERKFDIKRILRI</sequence>
<keyword evidence="1" id="KW-1133">Transmembrane helix</keyword>
<comment type="caution">
    <text evidence="3">The sequence shown here is derived from an EMBL/GenBank/DDBJ whole genome shotgun (WGS) entry which is preliminary data.</text>
</comment>
<dbReference type="SMART" id="SM00460">
    <property type="entry name" value="TGc"/>
    <property type="match status" value="1"/>
</dbReference>
<reference evidence="3 4" key="1">
    <citation type="submission" date="2020-04" db="EMBL/GenBank/DDBJ databases">
        <title>Draft genome sequence of Caldanaerobacter sunterraneus. strain 1523vc isolated from Griffin hot spring, Kamchatka, Russia.</title>
        <authorList>
            <person name="Toshchakov S.V."/>
            <person name="Podosokorskaya O.A."/>
            <person name="Kublanov I.V."/>
            <person name="Korzhenkov A."/>
            <person name="Patrushev M.V."/>
        </authorList>
    </citation>
    <scope>NUCLEOTIDE SEQUENCE [LARGE SCALE GENOMIC DNA]</scope>
    <source>
        <strain evidence="3 4">1523vc</strain>
    </source>
</reference>
<name>A0A7Y2L7N1_9THEO</name>
<feature type="transmembrane region" description="Helical" evidence="1">
    <location>
        <begin position="12"/>
        <end position="30"/>
    </location>
</feature>
<feature type="transmembrane region" description="Helical" evidence="1">
    <location>
        <begin position="603"/>
        <end position="623"/>
    </location>
</feature>
<evidence type="ECO:0000313" key="4">
    <source>
        <dbReference type="Proteomes" id="UP000529861"/>
    </source>
</evidence>
<feature type="transmembrane region" description="Helical" evidence="1">
    <location>
        <begin position="141"/>
        <end position="158"/>
    </location>
</feature>
<dbReference type="RefSeq" id="WP_170271138.1">
    <property type="nucleotide sequence ID" value="NZ_JABEQB010000023.1"/>
</dbReference>
<feature type="transmembrane region" description="Helical" evidence="1">
    <location>
        <begin position="193"/>
        <end position="212"/>
    </location>
</feature>
<evidence type="ECO:0000259" key="2">
    <source>
        <dbReference type="SMART" id="SM00460"/>
    </source>
</evidence>
<dbReference type="Proteomes" id="UP000529861">
    <property type="component" value="Unassembled WGS sequence"/>
</dbReference>
<feature type="transmembrane region" description="Helical" evidence="1">
    <location>
        <begin position="164"/>
        <end position="181"/>
    </location>
</feature>
<dbReference type="InterPro" id="IPR025403">
    <property type="entry name" value="TgpA-like_C"/>
</dbReference>
<dbReference type="SUPFAM" id="SSF54001">
    <property type="entry name" value="Cysteine proteinases"/>
    <property type="match status" value="1"/>
</dbReference>
<dbReference type="PANTHER" id="PTHR42736">
    <property type="entry name" value="PROTEIN-GLUTAMINE GAMMA-GLUTAMYLTRANSFERASE"/>
    <property type="match status" value="1"/>
</dbReference>
<feature type="transmembrane region" description="Helical" evidence="1">
    <location>
        <begin position="116"/>
        <end position="134"/>
    </location>
</feature>
<dbReference type="Pfam" id="PF01841">
    <property type="entry name" value="Transglut_core"/>
    <property type="match status" value="1"/>
</dbReference>
<dbReference type="Pfam" id="PF13559">
    <property type="entry name" value="DUF4129"/>
    <property type="match status" value="1"/>
</dbReference>